<comment type="caution">
    <text evidence="2">The sequence shown here is derived from an EMBL/GenBank/DDBJ whole genome shotgun (WGS) entry which is preliminary data.</text>
</comment>
<organism evidence="2 3">
    <name type="scientific">Pseudoduganella umbonata</name>
    <dbReference type="NCBI Taxonomy" id="864828"/>
    <lineage>
        <taxon>Bacteria</taxon>
        <taxon>Pseudomonadati</taxon>
        <taxon>Pseudomonadota</taxon>
        <taxon>Betaproteobacteria</taxon>
        <taxon>Burkholderiales</taxon>
        <taxon>Oxalobacteraceae</taxon>
        <taxon>Telluria group</taxon>
        <taxon>Pseudoduganella</taxon>
    </lineage>
</organism>
<accession>A0A7W5HC35</accession>
<reference evidence="2 3" key="1">
    <citation type="submission" date="2020-08" db="EMBL/GenBank/DDBJ databases">
        <title>Genomic Encyclopedia of Type Strains, Phase III (KMG-III): the genomes of soil and plant-associated and newly described type strains.</title>
        <authorList>
            <person name="Whitman W."/>
        </authorList>
    </citation>
    <scope>NUCLEOTIDE SEQUENCE [LARGE SCALE GENOMIC DNA]</scope>
    <source>
        <strain evidence="2 3">CECT 7753</strain>
    </source>
</reference>
<evidence type="ECO:0000313" key="2">
    <source>
        <dbReference type="EMBL" id="MBB3221681.1"/>
    </source>
</evidence>
<evidence type="ECO:0000313" key="3">
    <source>
        <dbReference type="Proteomes" id="UP000584325"/>
    </source>
</evidence>
<dbReference type="EMBL" id="JACHXS010000004">
    <property type="protein sequence ID" value="MBB3221681.1"/>
    <property type="molecule type" value="Genomic_DNA"/>
</dbReference>
<feature type="region of interest" description="Disordered" evidence="1">
    <location>
        <begin position="1"/>
        <end position="20"/>
    </location>
</feature>
<dbReference type="RefSeq" id="WP_175424651.1">
    <property type="nucleotide sequence ID" value="NZ_CP040017.1"/>
</dbReference>
<dbReference type="Proteomes" id="UP000584325">
    <property type="component" value="Unassembled WGS sequence"/>
</dbReference>
<gene>
    <name evidence="2" type="ORF">FHS02_002491</name>
</gene>
<name>A0A7W5HC35_9BURK</name>
<evidence type="ECO:0000256" key="1">
    <source>
        <dbReference type="SAM" id="MobiDB-lite"/>
    </source>
</evidence>
<proteinExistence type="predicted"/>
<sequence>MTLATDQDQHGRGTSPTVSRFASLRDAVMDHWEQQVRERIEGAKDLAGPVLTNTLPAFFDNIAQALSATHPRRIGSSGTNLATAHGRERARMTPYAPDHLIHEHQILRESIAALTDGRVALGLKDWDIIDSSINAAMRESCAPSWTSKMSHGAGRPPRCPMTCARRCRSLPMALSLSACLSRRR</sequence>
<evidence type="ECO:0008006" key="4">
    <source>
        <dbReference type="Google" id="ProtNLM"/>
    </source>
</evidence>
<dbReference type="AlphaFoldDB" id="A0A7W5HC35"/>
<protein>
    <recommendedName>
        <fullName evidence="4">RsbT co-antagonist protein RsbRD N-terminal domain-containing protein</fullName>
    </recommendedName>
</protein>